<dbReference type="Proteomes" id="UP000594455">
    <property type="component" value="Chromosome"/>
</dbReference>
<dbReference type="Gene3D" id="3.40.50.720">
    <property type="entry name" value="NAD(P)-binding Rossmann-like Domain"/>
    <property type="match status" value="1"/>
</dbReference>
<reference evidence="4 5" key="1">
    <citation type="submission" date="2020-10" db="EMBL/GenBank/DDBJ databases">
        <title>Closed genome sequences of Staphylococcus lloydii sp. nov. and Staphylococcus durrellii sp. nov. Isolated from Captive Fruit Bats (Pteropus livingstonii).</title>
        <authorList>
            <person name="Fountain K."/>
        </authorList>
    </citation>
    <scope>NUCLEOTIDE SEQUENCE [LARGE SCALE GENOMIC DNA]</scope>
    <source>
        <strain evidence="4 5">23_2_7_LY</strain>
    </source>
</reference>
<dbReference type="SUPFAM" id="SSF51735">
    <property type="entry name" value="NAD(P)-binding Rossmann-fold domains"/>
    <property type="match status" value="1"/>
</dbReference>
<organism evidence="4 5">
    <name type="scientific">Staphylococcus lloydii</name>
    <dbReference type="NCBI Taxonomy" id="2781774"/>
    <lineage>
        <taxon>Bacteria</taxon>
        <taxon>Bacillati</taxon>
        <taxon>Bacillota</taxon>
        <taxon>Bacilli</taxon>
        <taxon>Bacillales</taxon>
        <taxon>Staphylococcaceae</taxon>
        <taxon>Staphylococcus</taxon>
    </lineage>
</organism>
<keyword evidence="2" id="KW-0560">Oxidoreductase</keyword>
<dbReference type="GO" id="GO:0016491">
    <property type="term" value="F:oxidoreductase activity"/>
    <property type="evidence" value="ECO:0007669"/>
    <property type="project" value="UniProtKB-KW"/>
</dbReference>
<dbReference type="Pfam" id="PF00106">
    <property type="entry name" value="adh_short"/>
    <property type="match status" value="1"/>
</dbReference>
<dbReference type="PANTHER" id="PTHR42901:SF1">
    <property type="entry name" value="ALCOHOL DEHYDROGENASE"/>
    <property type="match status" value="1"/>
</dbReference>
<name>A0A7T1B040_9STAP</name>
<dbReference type="PANTHER" id="PTHR42901">
    <property type="entry name" value="ALCOHOL DEHYDROGENASE"/>
    <property type="match status" value="1"/>
</dbReference>
<keyword evidence="5" id="KW-1185">Reference proteome</keyword>
<dbReference type="InterPro" id="IPR036291">
    <property type="entry name" value="NAD(P)-bd_dom_sf"/>
</dbReference>
<evidence type="ECO:0000256" key="2">
    <source>
        <dbReference type="ARBA" id="ARBA00023002"/>
    </source>
</evidence>
<dbReference type="CDD" id="cd05233">
    <property type="entry name" value="SDR_c"/>
    <property type="match status" value="1"/>
</dbReference>
<comment type="similarity">
    <text evidence="1 3">Belongs to the short-chain dehydrogenases/reductases (SDR) family.</text>
</comment>
<dbReference type="AlphaFoldDB" id="A0A7T1B040"/>
<sequence>MAKYTMITGASSGIGYETALKFAERGNNLIIVARNEEKLKALKESIATKNPELDVIIKTADLADSQNVYKLYEDVKNYDLQTLVNNAGFGDFGNVKDVDLDKIQKMIHLNVEALTILTTLFVKDYEDVEDTQVINVSSVGGYEIYTAALTYSATKYYVAAYTEGLDVQLRDKGAKMRAKVIAPSSTQTSFMDRSLDTSGTNYNEVFDRYNTSEELAGYILDLYDSNDHIGIVDDDTLELKVYDHFYPVNNFSG</sequence>
<protein>
    <submittedName>
        <fullName evidence="4">SDR family NAD(P)-dependent oxidoreductase</fullName>
    </submittedName>
</protein>
<gene>
    <name evidence="4" type="ORF">ISP08_00755</name>
</gene>
<evidence type="ECO:0000256" key="3">
    <source>
        <dbReference type="RuleBase" id="RU000363"/>
    </source>
</evidence>
<dbReference type="RefSeq" id="WP_195718979.1">
    <property type="nucleotide sequence ID" value="NZ_CP064056.1"/>
</dbReference>
<dbReference type="PRINTS" id="PR00080">
    <property type="entry name" value="SDRFAMILY"/>
</dbReference>
<evidence type="ECO:0000313" key="5">
    <source>
        <dbReference type="Proteomes" id="UP000594455"/>
    </source>
</evidence>
<dbReference type="KEGG" id="sllo:ISP08_00755"/>
<evidence type="ECO:0000256" key="1">
    <source>
        <dbReference type="ARBA" id="ARBA00006484"/>
    </source>
</evidence>
<dbReference type="InterPro" id="IPR002347">
    <property type="entry name" value="SDR_fam"/>
</dbReference>
<proteinExistence type="inferred from homology"/>
<dbReference type="EMBL" id="CP064056">
    <property type="protein sequence ID" value="QPM75299.1"/>
    <property type="molecule type" value="Genomic_DNA"/>
</dbReference>
<dbReference type="PRINTS" id="PR00081">
    <property type="entry name" value="GDHRDH"/>
</dbReference>
<evidence type="ECO:0000313" key="4">
    <source>
        <dbReference type="EMBL" id="QPM75299.1"/>
    </source>
</evidence>
<accession>A0A7T1B040</accession>